<dbReference type="GO" id="GO:0004656">
    <property type="term" value="F:procollagen-proline 4-dioxygenase activity"/>
    <property type="evidence" value="ECO:0007669"/>
    <property type="project" value="TreeGrafter"/>
</dbReference>
<sequence length="183" mass="20290">MHSVFTFPAAFSSAECDAIIALAHEDELRDAGLTKGQTDHNYRRADLAWLDERAGTDWVMTRIIDVVAQANRSHFDFALTEFGESPQIARYGADREGHFIWHSDIGDGAFAAKRKLTLVVQLSDPDSYAGGALELWPASHTQTAQTARGTATLFPSFVLHRVTPVTQGERYSLTTWAHGPLFR</sequence>
<evidence type="ECO:0000256" key="6">
    <source>
        <dbReference type="ARBA" id="ARBA00023004"/>
    </source>
</evidence>
<dbReference type="PROSITE" id="PS51471">
    <property type="entry name" value="FE2OG_OXY"/>
    <property type="match status" value="1"/>
</dbReference>
<comment type="cofactor">
    <cofactor evidence="1">
        <name>L-ascorbate</name>
        <dbReference type="ChEBI" id="CHEBI:38290"/>
    </cofactor>
</comment>
<proteinExistence type="predicted"/>
<dbReference type="GO" id="GO:0031418">
    <property type="term" value="F:L-ascorbic acid binding"/>
    <property type="evidence" value="ECO:0007669"/>
    <property type="project" value="UniProtKB-KW"/>
</dbReference>
<evidence type="ECO:0000313" key="9">
    <source>
        <dbReference type="Proteomes" id="UP000193862"/>
    </source>
</evidence>
<organism evidence="8 9">
    <name type="scientific">Aquimixticola soesokkakensis</name>
    <dbReference type="NCBI Taxonomy" id="1519096"/>
    <lineage>
        <taxon>Bacteria</taxon>
        <taxon>Pseudomonadati</taxon>
        <taxon>Pseudomonadota</taxon>
        <taxon>Alphaproteobacteria</taxon>
        <taxon>Rhodobacterales</taxon>
        <taxon>Paracoccaceae</taxon>
        <taxon>Aquimixticola</taxon>
    </lineage>
</organism>
<name>A0A1Y5TPY8_9RHOB</name>
<dbReference type="PANTHER" id="PTHR10869:SF246">
    <property type="entry name" value="TRANSMEMBRANE PROLYL 4-HYDROXYLASE"/>
    <property type="match status" value="1"/>
</dbReference>
<accession>A0A1Y5TPY8</accession>
<keyword evidence="6" id="KW-0408">Iron</keyword>
<evidence type="ECO:0000313" key="8">
    <source>
        <dbReference type="EMBL" id="SLN67248.1"/>
    </source>
</evidence>
<evidence type="ECO:0000256" key="5">
    <source>
        <dbReference type="ARBA" id="ARBA00023002"/>
    </source>
</evidence>
<dbReference type="PANTHER" id="PTHR10869">
    <property type="entry name" value="PROLYL 4-HYDROXYLASE ALPHA SUBUNIT"/>
    <property type="match status" value="1"/>
</dbReference>
<keyword evidence="9" id="KW-1185">Reference proteome</keyword>
<dbReference type="Gene3D" id="2.60.120.620">
    <property type="entry name" value="q2cbj1_9rhob like domain"/>
    <property type="match status" value="1"/>
</dbReference>
<keyword evidence="2" id="KW-0479">Metal-binding</keyword>
<dbReference type="AlphaFoldDB" id="A0A1Y5TPY8"/>
<dbReference type="InterPro" id="IPR045054">
    <property type="entry name" value="P4HA-like"/>
</dbReference>
<reference evidence="8 9" key="1">
    <citation type="submission" date="2017-03" db="EMBL/GenBank/DDBJ databases">
        <authorList>
            <person name="Afonso C.L."/>
            <person name="Miller P.J."/>
            <person name="Scott M.A."/>
            <person name="Spackman E."/>
            <person name="Goraichik I."/>
            <person name="Dimitrov K.M."/>
            <person name="Suarez D.L."/>
            <person name="Swayne D.E."/>
        </authorList>
    </citation>
    <scope>NUCLEOTIDE SEQUENCE [LARGE SCALE GENOMIC DNA]</scope>
    <source>
        <strain evidence="8 9">CECT 8620</strain>
    </source>
</reference>
<dbReference type="SMART" id="SM00702">
    <property type="entry name" value="P4Hc"/>
    <property type="match status" value="1"/>
</dbReference>
<dbReference type="OrthoDB" id="9812472at2"/>
<dbReference type="Proteomes" id="UP000193862">
    <property type="component" value="Unassembled WGS sequence"/>
</dbReference>
<evidence type="ECO:0000256" key="3">
    <source>
        <dbReference type="ARBA" id="ARBA00022896"/>
    </source>
</evidence>
<dbReference type="RefSeq" id="WP_085837988.1">
    <property type="nucleotide sequence ID" value="NZ_FWFS01000013.1"/>
</dbReference>
<dbReference type="InterPro" id="IPR005123">
    <property type="entry name" value="Oxoglu/Fe-dep_dioxygenase_dom"/>
</dbReference>
<dbReference type="InterPro" id="IPR044862">
    <property type="entry name" value="Pro_4_hyd_alph_FE2OG_OXY"/>
</dbReference>
<dbReference type="EC" id="1.14.11.-" evidence="8"/>
<evidence type="ECO:0000256" key="1">
    <source>
        <dbReference type="ARBA" id="ARBA00001961"/>
    </source>
</evidence>
<feature type="domain" description="Fe2OG dioxygenase" evidence="7">
    <location>
        <begin position="82"/>
        <end position="179"/>
    </location>
</feature>
<dbReference type="Pfam" id="PF13640">
    <property type="entry name" value="2OG-FeII_Oxy_3"/>
    <property type="match status" value="1"/>
</dbReference>
<keyword evidence="3" id="KW-0847">Vitamin C</keyword>
<dbReference type="EMBL" id="FWFS01000013">
    <property type="protein sequence ID" value="SLN67248.1"/>
    <property type="molecule type" value="Genomic_DNA"/>
</dbReference>
<evidence type="ECO:0000256" key="2">
    <source>
        <dbReference type="ARBA" id="ARBA00022723"/>
    </source>
</evidence>
<gene>
    <name evidence="8" type="ORF">AQS8620_03135</name>
</gene>
<dbReference type="GO" id="GO:0005506">
    <property type="term" value="F:iron ion binding"/>
    <property type="evidence" value="ECO:0007669"/>
    <property type="project" value="InterPro"/>
</dbReference>
<evidence type="ECO:0000256" key="4">
    <source>
        <dbReference type="ARBA" id="ARBA00022964"/>
    </source>
</evidence>
<protein>
    <submittedName>
        <fullName evidence="8">PKHD-type hydroxylase</fullName>
        <ecNumber evidence="8">1.14.11.-</ecNumber>
    </submittedName>
</protein>
<keyword evidence="5 8" id="KW-0560">Oxidoreductase</keyword>
<dbReference type="InterPro" id="IPR006620">
    <property type="entry name" value="Pro_4_hyd_alph"/>
</dbReference>
<evidence type="ECO:0000259" key="7">
    <source>
        <dbReference type="PROSITE" id="PS51471"/>
    </source>
</evidence>
<dbReference type="SUPFAM" id="SSF51197">
    <property type="entry name" value="Clavaminate synthase-like"/>
    <property type="match status" value="1"/>
</dbReference>
<keyword evidence="4" id="KW-0223">Dioxygenase</keyword>